<sequence length="29" mass="3052">MTADVALSRPSESAPTMILPLCYTPTTSP</sequence>
<evidence type="ECO:0000313" key="1">
    <source>
        <dbReference type="EMBL" id="OJA16005.1"/>
    </source>
</evidence>
<organism evidence="1 2">
    <name type="scientific">Rhizopogon vesiculosus</name>
    <dbReference type="NCBI Taxonomy" id="180088"/>
    <lineage>
        <taxon>Eukaryota</taxon>
        <taxon>Fungi</taxon>
        <taxon>Dikarya</taxon>
        <taxon>Basidiomycota</taxon>
        <taxon>Agaricomycotina</taxon>
        <taxon>Agaricomycetes</taxon>
        <taxon>Agaricomycetidae</taxon>
        <taxon>Boletales</taxon>
        <taxon>Suillineae</taxon>
        <taxon>Rhizopogonaceae</taxon>
        <taxon>Rhizopogon</taxon>
    </lineage>
</organism>
<accession>A0A1J8Q4M4</accession>
<keyword evidence="2" id="KW-1185">Reference proteome</keyword>
<proteinExistence type="predicted"/>
<name>A0A1J8Q4M4_9AGAM</name>
<evidence type="ECO:0000313" key="2">
    <source>
        <dbReference type="Proteomes" id="UP000183567"/>
    </source>
</evidence>
<dbReference type="AlphaFoldDB" id="A0A1J8Q4M4"/>
<reference evidence="1 2" key="1">
    <citation type="submission" date="2016-03" db="EMBL/GenBank/DDBJ databases">
        <title>Comparative genomics of the ectomycorrhizal sister species Rhizopogon vinicolor and Rhizopogon vesiculosus (Basidiomycota: Boletales) reveals a divergence of the mating type B locus.</title>
        <authorList>
            <person name="Mujic A.B."/>
            <person name="Kuo A."/>
            <person name="Tritt A."/>
            <person name="Lipzen A."/>
            <person name="Chen C."/>
            <person name="Johnson J."/>
            <person name="Sharma A."/>
            <person name="Barry K."/>
            <person name="Grigoriev I.V."/>
            <person name="Spatafora J.W."/>
        </authorList>
    </citation>
    <scope>NUCLEOTIDE SEQUENCE [LARGE SCALE GENOMIC DNA]</scope>
    <source>
        <strain evidence="1 2">AM-OR11-056</strain>
    </source>
</reference>
<gene>
    <name evidence="1" type="ORF">AZE42_13485</name>
</gene>
<comment type="caution">
    <text evidence="1">The sequence shown here is derived from an EMBL/GenBank/DDBJ whole genome shotgun (WGS) entry which is preliminary data.</text>
</comment>
<protein>
    <submittedName>
        <fullName evidence="1">Uncharacterized protein</fullName>
    </submittedName>
</protein>
<dbReference type="EMBL" id="LVVM01002738">
    <property type="protein sequence ID" value="OJA16005.1"/>
    <property type="molecule type" value="Genomic_DNA"/>
</dbReference>
<dbReference type="Proteomes" id="UP000183567">
    <property type="component" value="Unassembled WGS sequence"/>
</dbReference>